<keyword evidence="5" id="KW-0762">Sugar transport</keyword>
<evidence type="ECO:0000259" key="7">
    <source>
        <dbReference type="PROSITE" id="PS51350"/>
    </source>
</evidence>
<organism evidence="8 9">
    <name type="scientific">Alicyclobacillus fodiniaquatilis</name>
    <dbReference type="NCBI Taxonomy" id="1661150"/>
    <lineage>
        <taxon>Bacteria</taxon>
        <taxon>Bacillati</taxon>
        <taxon>Bacillota</taxon>
        <taxon>Bacilli</taxon>
        <taxon>Bacillales</taxon>
        <taxon>Alicyclobacillaceae</taxon>
        <taxon>Alicyclobacillus</taxon>
    </lineage>
</organism>
<keyword evidence="9" id="KW-1185">Reference proteome</keyword>
<dbReference type="InterPro" id="IPR000032">
    <property type="entry name" value="HPr-like"/>
</dbReference>
<dbReference type="EMBL" id="JBHUCX010000035">
    <property type="protein sequence ID" value="MFD1675712.1"/>
    <property type="molecule type" value="Genomic_DNA"/>
</dbReference>
<evidence type="ECO:0000256" key="4">
    <source>
        <dbReference type="ARBA" id="ARBA00022490"/>
    </source>
</evidence>
<evidence type="ECO:0000256" key="2">
    <source>
        <dbReference type="ARBA" id="ARBA00004496"/>
    </source>
</evidence>
<dbReference type="Pfam" id="PF00381">
    <property type="entry name" value="PTS-HPr"/>
    <property type="match status" value="1"/>
</dbReference>
<dbReference type="InterPro" id="IPR035895">
    <property type="entry name" value="HPr-like_sf"/>
</dbReference>
<proteinExistence type="predicted"/>
<sequence length="86" mass="8838">MERQVTLGNASGLHARPASVFVAEAGKFASDVLIEVEGKRINAKSILGLLSLGVSKGQTLTIITEGADAEEALSALCQLVESGLGE</sequence>
<dbReference type="PANTHER" id="PTHR33705:SF2">
    <property type="entry name" value="PHOSPHOCARRIER PROTEIN NPR"/>
    <property type="match status" value="1"/>
</dbReference>
<keyword evidence="5" id="KW-0813">Transport</keyword>
<evidence type="ECO:0000256" key="1">
    <source>
        <dbReference type="ARBA" id="ARBA00003681"/>
    </source>
</evidence>
<comment type="function">
    <text evidence="1">General (non sugar-specific) component of the phosphoenolpyruvate-dependent sugar phosphotransferase system (sugar PTS). This major carbohydrate active-transport system catalyzes the phosphorylation of incoming sugar substrates concomitantly with their translocation across the cell membrane. The phosphoryl group from phosphoenolpyruvate (PEP) is transferred to the phosphoryl carrier protein HPr by enzyme I. Phospho-HPr then transfers it to the PTS EIIA domain.</text>
</comment>
<keyword evidence="6" id="KW-0598">Phosphotransferase system</keyword>
<dbReference type="NCBIfam" id="TIGR01003">
    <property type="entry name" value="PTS_HPr_family"/>
    <property type="match status" value="1"/>
</dbReference>
<evidence type="ECO:0000313" key="9">
    <source>
        <dbReference type="Proteomes" id="UP001597079"/>
    </source>
</evidence>
<dbReference type="PROSITE" id="PS00369">
    <property type="entry name" value="PTS_HPR_HIS"/>
    <property type="match status" value="1"/>
</dbReference>
<evidence type="ECO:0000256" key="3">
    <source>
        <dbReference type="ARBA" id="ARBA00020422"/>
    </source>
</evidence>
<feature type="domain" description="HPr" evidence="7">
    <location>
        <begin position="1"/>
        <end position="86"/>
    </location>
</feature>
<evidence type="ECO:0000256" key="5">
    <source>
        <dbReference type="ARBA" id="ARBA00022597"/>
    </source>
</evidence>
<dbReference type="PROSITE" id="PS51350">
    <property type="entry name" value="PTS_HPR_DOM"/>
    <property type="match status" value="1"/>
</dbReference>
<dbReference type="InterPro" id="IPR050399">
    <property type="entry name" value="HPr"/>
</dbReference>
<dbReference type="SUPFAM" id="SSF55594">
    <property type="entry name" value="HPr-like"/>
    <property type="match status" value="1"/>
</dbReference>
<dbReference type="PANTHER" id="PTHR33705">
    <property type="entry name" value="PHOSPHOCARRIER PROTEIN HPR"/>
    <property type="match status" value="1"/>
</dbReference>
<name>A0ABW4JLK7_9BACL</name>
<evidence type="ECO:0000256" key="6">
    <source>
        <dbReference type="ARBA" id="ARBA00022683"/>
    </source>
</evidence>
<dbReference type="InterPro" id="IPR002114">
    <property type="entry name" value="PTS_HPr_Ser_P_site"/>
</dbReference>
<dbReference type="InterPro" id="IPR001020">
    <property type="entry name" value="PTS_HPr_His_P_site"/>
</dbReference>
<evidence type="ECO:0000313" key="8">
    <source>
        <dbReference type="EMBL" id="MFD1675712.1"/>
    </source>
</evidence>
<keyword evidence="4" id="KW-0963">Cytoplasm</keyword>
<dbReference type="RefSeq" id="WP_377943597.1">
    <property type="nucleotide sequence ID" value="NZ_JBHUCX010000035.1"/>
</dbReference>
<dbReference type="PROSITE" id="PS00589">
    <property type="entry name" value="PTS_HPR_SER"/>
    <property type="match status" value="1"/>
</dbReference>
<dbReference type="PRINTS" id="PR00107">
    <property type="entry name" value="PHOSPHOCPHPR"/>
</dbReference>
<comment type="subcellular location">
    <subcellularLocation>
        <location evidence="2">Cytoplasm</location>
    </subcellularLocation>
</comment>
<reference evidence="9" key="1">
    <citation type="journal article" date="2019" name="Int. J. Syst. Evol. Microbiol.">
        <title>The Global Catalogue of Microorganisms (GCM) 10K type strain sequencing project: providing services to taxonomists for standard genome sequencing and annotation.</title>
        <authorList>
            <consortium name="The Broad Institute Genomics Platform"/>
            <consortium name="The Broad Institute Genome Sequencing Center for Infectious Disease"/>
            <person name="Wu L."/>
            <person name="Ma J."/>
        </authorList>
    </citation>
    <scope>NUCLEOTIDE SEQUENCE [LARGE SCALE GENOMIC DNA]</scope>
    <source>
        <strain evidence="9">CGMCC 1.12286</strain>
    </source>
</reference>
<dbReference type="CDD" id="cd00367">
    <property type="entry name" value="PTS-HPr_like"/>
    <property type="match status" value="1"/>
</dbReference>
<accession>A0ABW4JLK7</accession>
<dbReference type="Gene3D" id="3.30.1340.10">
    <property type="entry name" value="HPr-like"/>
    <property type="match status" value="1"/>
</dbReference>
<comment type="caution">
    <text evidence="8">The sequence shown here is derived from an EMBL/GenBank/DDBJ whole genome shotgun (WGS) entry which is preliminary data.</text>
</comment>
<gene>
    <name evidence="8" type="ORF">ACFSB2_13505</name>
</gene>
<dbReference type="Proteomes" id="UP001597079">
    <property type="component" value="Unassembled WGS sequence"/>
</dbReference>
<protein>
    <recommendedName>
        <fullName evidence="3">Phosphocarrier protein HPr</fullName>
    </recommendedName>
</protein>